<proteinExistence type="inferred from homology"/>
<dbReference type="SUPFAM" id="SSF159127">
    <property type="entry name" value="HupF/HypC-like"/>
    <property type="match status" value="1"/>
</dbReference>
<gene>
    <name evidence="2" type="ORF">ENV14_05630</name>
</gene>
<dbReference type="Gene3D" id="2.30.30.140">
    <property type="match status" value="1"/>
</dbReference>
<reference evidence="2" key="1">
    <citation type="journal article" date="2020" name="mSystems">
        <title>Genome- and Community-Level Interaction Insights into Carbon Utilization and Element Cycling Functions of Hydrothermarchaeota in Hydrothermal Sediment.</title>
        <authorList>
            <person name="Zhou Z."/>
            <person name="Liu Y."/>
            <person name="Xu W."/>
            <person name="Pan J."/>
            <person name="Luo Z.H."/>
            <person name="Li M."/>
        </authorList>
    </citation>
    <scope>NUCLEOTIDE SEQUENCE [LARGE SCALE GENOMIC DNA]</scope>
    <source>
        <strain evidence="2">SpSt-732</strain>
    </source>
</reference>
<dbReference type="EMBL" id="DTFF01000047">
    <property type="protein sequence ID" value="HGI87848.1"/>
    <property type="molecule type" value="Genomic_DNA"/>
</dbReference>
<dbReference type="Pfam" id="PF01455">
    <property type="entry name" value="HupF_HypC"/>
    <property type="match status" value="1"/>
</dbReference>
<evidence type="ECO:0000256" key="1">
    <source>
        <dbReference type="ARBA" id="ARBA00006018"/>
    </source>
</evidence>
<organism evidence="2">
    <name type="scientific">Ignisphaera aggregans</name>
    <dbReference type="NCBI Taxonomy" id="334771"/>
    <lineage>
        <taxon>Archaea</taxon>
        <taxon>Thermoproteota</taxon>
        <taxon>Thermoprotei</taxon>
        <taxon>Desulfurococcales</taxon>
        <taxon>Desulfurococcaceae</taxon>
        <taxon>Ignisphaera</taxon>
    </lineage>
</organism>
<dbReference type="AlphaFoldDB" id="A0A7C4FHX7"/>
<dbReference type="InterPro" id="IPR001109">
    <property type="entry name" value="Hydrogenase_HupF/HypC"/>
</dbReference>
<sequence length="121" mass="13294">MCLGVLAKVVEVGDVVSKVSLGGVVVEVVNGVGDLKPGDIVIVHAGLVIQRVTVEDVLNNLYAIYELQKTHYEFNGFSEGEACKMALEDVRRLGAELGLDPKLVEEAMRDFREEEVVRFFT</sequence>
<comment type="caution">
    <text evidence="2">The sequence shown here is derived from an EMBL/GenBank/DDBJ whole genome shotgun (WGS) entry which is preliminary data.</text>
</comment>
<evidence type="ECO:0008006" key="3">
    <source>
        <dbReference type="Google" id="ProtNLM"/>
    </source>
</evidence>
<accession>A0A7C4FHX7</accession>
<protein>
    <recommendedName>
        <fullName evidence="3">HypC/HybG/HupF family hydrogenase formation chaperone</fullName>
    </recommendedName>
</protein>
<comment type="similarity">
    <text evidence="1">Belongs to the HupF/HypC family.</text>
</comment>
<name>A0A7C4FHX7_9CREN</name>
<evidence type="ECO:0000313" key="2">
    <source>
        <dbReference type="EMBL" id="HGI87848.1"/>
    </source>
</evidence>